<name>A0ABW3H8S3_9SPHN</name>
<dbReference type="PROSITE" id="PS50850">
    <property type="entry name" value="MFS"/>
    <property type="match status" value="1"/>
</dbReference>
<evidence type="ECO:0000256" key="1">
    <source>
        <dbReference type="ARBA" id="ARBA00022692"/>
    </source>
</evidence>
<keyword evidence="7" id="KW-1185">Reference proteome</keyword>
<evidence type="ECO:0000313" key="7">
    <source>
        <dbReference type="Proteomes" id="UP001596977"/>
    </source>
</evidence>
<feature type="transmembrane region" description="Helical" evidence="4">
    <location>
        <begin position="310"/>
        <end position="328"/>
    </location>
</feature>
<evidence type="ECO:0000313" key="6">
    <source>
        <dbReference type="EMBL" id="MFD0947906.1"/>
    </source>
</evidence>
<reference evidence="7" key="1">
    <citation type="journal article" date="2019" name="Int. J. Syst. Evol. Microbiol.">
        <title>The Global Catalogue of Microorganisms (GCM) 10K type strain sequencing project: providing services to taxonomists for standard genome sequencing and annotation.</title>
        <authorList>
            <consortium name="The Broad Institute Genomics Platform"/>
            <consortium name="The Broad Institute Genome Sequencing Center for Infectious Disease"/>
            <person name="Wu L."/>
            <person name="Ma J."/>
        </authorList>
    </citation>
    <scope>NUCLEOTIDE SEQUENCE [LARGE SCALE GENOMIC DNA]</scope>
    <source>
        <strain evidence="7">CCUG 62982</strain>
    </source>
</reference>
<feature type="transmembrane region" description="Helical" evidence="4">
    <location>
        <begin position="115"/>
        <end position="133"/>
    </location>
</feature>
<evidence type="ECO:0000256" key="4">
    <source>
        <dbReference type="SAM" id="Phobius"/>
    </source>
</evidence>
<dbReference type="Proteomes" id="UP001596977">
    <property type="component" value="Unassembled WGS sequence"/>
</dbReference>
<feature type="transmembrane region" description="Helical" evidence="4">
    <location>
        <begin position="283"/>
        <end position="303"/>
    </location>
</feature>
<feature type="transmembrane region" description="Helical" evidence="4">
    <location>
        <begin position="174"/>
        <end position="198"/>
    </location>
</feature>
<dbReference type="InterPro" id="IPR050327">
    <property type="entry name" value="Proton-linked_MCT"/>
</dbReference>
<feature type="transmembrane region" description="Helical" evidence="4">
    <location>
        <begin position="244"/>
        <end position="263"/>
    </location>
</feature>
<evidence type="ECO:0000259" key="5">
    <source>
        <dbReference type="PROSITE" id="PS50850"/>
    </source>
</evidence>
<dbReference type="SUPFAM" id="SSF103473">
    <property type="entry name" value="MFS general substrate transporter"/>
    <property type="match status" value="1"/>
</dbReference>
<dbReference type="PANTHER" id="PTHR11360:SF290">
    <property type="entry name" value="MONOCARBOXYLATE MFS PERMEASE"/>
    <property type="match status" value="1"/>
</dbReference>
<feature type="transmembrane region" description="Helical" evidence="4">
    <location>
        <begin position="397"/>
        <end position="415"/>
    </location>
</feature>
<feature type="domain" description="Major facilitator superfamily (MFS) profile" evidence="5">
    <location>
        <begin position="22"/>
        <end position="423"/>
    </location>
</feature>
<organism evidence="6 7">
    <name type="scientific">Sphingomonas canadensis</name>
    <dbReference type="NCBI Taxonomy" id="1219257"/>
    <lineage>
        <taxon>Bacteria</taxon>
        <taxon>Pseudomonadati</taxon>
        <taxon>Pseudomonadota</taxon>
        <taxon>Alphaproteobacteria</taxon>
        <taxon>Sphingomonadales</taxon>
        <taxon>Sphingomonadaceae</taxon>
        <taxon>Sphingomonas</taxon>
    </lineage>
</organism>
<dbReference type="InterPro" id="IPR036259">
    <property type="entry name" value="MFS_trans_sf"/>
</dbReference>
<dbReference type="InterPro" id="IPR020846">
    <property type="entry name" value="MFS_dom"/>
</dbReference>
<dbReference type="EMBL" id="JBHTJG010000009">
    <property type="protein sequence ID" value="MFD0947906.1"/>
    <property type="molecule type" value="Genomic_DNA"/>
</dbReference>
<feature type="transmembrane region" description="Helical" evidence="4">
    <location>
        <begin position="368"/>
        <end position="391"/>
    </location>
</feature>
<comment type="caution">
    <text evidence="6">The sequence shown here is derived from an EMBL/GenBank/DDBJ whole genome shotgun (WGS) entry which is preliminary data.</text>
</comment>
<proteinExistence type="predicted"/>
<dbReference type="InterPro" id="IPR011701">
    <property type="entry name" value="MFS"/>
</dbReference>
<sequence>MASKATTGRGILNADFGYPGWKVVAAGFLIFFFAFGGPTASMPLVYNEVIHEFGWSRTTATLIYTWKGITGAVVAIFLIGPLVDRFGLKPVFITVVTLQAIGFAAFLAVHSVWTYYLTGFLIGLGQGAVLLCIKLMVSRWFIRNVGLAGAMALVGSSIGGIVFPWYIVAVMPELGWRMTFALIGIGIFAVAVPLILLANQNPTEEELLPEISGEKGVRQTPEAAAAVRSAELDVTYGQLIRQPMFWCIILSVMIIAGVDQGLFQNSQLYFTREAGLSPKLAVSALSITFLIGMLSKFVAGWFFDTYSVRGVMLWYLLIAVMVLLAFPVSNYATALVFSFALGVAHGGLVCEGPVLAKHVYGPKHMNRVLPVITGFFSLGSATGPAVLAAIYDSTGSYTIGFGLFVALALVAALMLSRVQPVYRNRLEAATGGA</sequence>
<keyword evidence="2 4" id="KW-1133">Transmembrane helix</keyword>
<feature type="transmembrane region" description="Helical" evidence="4">
    <location>
        <begin position="91"/>
        <end position="109"/>
    </location>
</feature>
<evidence type="ECO:0000256" key="3">
    <source>
        <dbReference type="ARBA" id="ARBA00023136"/>
    </source>
</evidence>
<dbReference type="RefSeq" id="WP_264945670.1">
    <property type="nucleotide sequence ID" value="NZ_JAPDRA010000009.1"/>
</dbReference>
<protein>
    <submittedName>
        <fullName evidence="6">MFS transporter</fullName>
    </submittedName>
</protein>
<feature type="transmembrane region" description="Helical" evidence="4">
    <location>
        <begin position="61"/>
        <end position="79"/>
    </location>
</feature>
<feature type="transmembrane region" description="Helical" evidence="4">
    <location>
        <begin position="21"/>
        <end position="41"/>
    </location>
</feature>
<gene>
    <name evidence="6" type="ORF">ACFQ1E_16305</name>
</gene>
<dbReference type="PANTHER" id="PTHR11360">
    <property type="entry name" value="MONOCARBOXYLATE TRANSPORTER"/>
    <property type="match status" value="1"/>
</dbReference>
<accession>A0ABW3H8S3</accession>
<keyword evidence="3 4" id="KW-0472">Membrane</keyword>
<dbReference type="Gene3D" id="1.20.1250.20">
    <property type="entry name" value="MFS general substrate transporter like domains"/>
    <property type="match status" value="2"/>
</dbReference>
<feature type="transmembrane region" description="Helical" evidence="4">
    <location>
        <begin position="334"/>
        <end position="356"/>
    </location>
</feature>
<keyword evidence="1 4" id="KW-0812">Transmembrane</keyword>
<feature type="transmembrane region" description="Helical" evidence="4">
    <location>
        <begin position="145"/>
        <end position="168"/>
    </location>
</feature>
<dbReference type="Pfam" id="PF07690">
    <property type="entry name" value="MFS_1"/>
    <property type="match status" value="1"/>
</dbReference>
<evidence type="ECO:0000256" key="2">
    <source>
        <dbReference type="ARBA" id="ARBA00022989"/>
    </source>
</evidence>